<dbReference type="InterPro" id="IPR007345">
    <property type="entry name" value="Polysacch_pyruvyl_Trfase"/>
</dbReference>
<accession>A0ABR5ZYZ4</accession>
<protein>
    <submittedName>
        <fullName evidence="2">Polysaccharide pyruvyl transferase family protein</fullName>
    </submittedName>
</protein>
<dbReference type="GO" id="GO:0016740">
    <property type="term" value="F:transferase activity"/>
    <property type="evidence" value="ECO:0007669"/>
    <property type="project" value="UniProtKB-KW"/>
</dbReference>
<dbReference type="Proteomes" id="UP000540056">
    <property type="component" value="Unassembled WGS sequence"/>
</dbReference>
<organism evidence="2 3">
    <name type="scientific">Aerococcus urinaeequi</name>
    <dbReference type="NCBI Taxonomy" id="51665"/>
    <lineage>
        <taxon>Bacteria</taxon>
        <taxon>Bacillati</taxon>
        <taxon>Bacillota</taxon>
        <taxon>Bacilli</taxon>
        <taxon>Lactobacillales</taxon>
        <taxon>Aerococcaceae</taxon>
        <taxon>Aerococcus</taxon>
    </lineage>
</organism>
<reference evidence="2 3" key="1">
    <citation type="submission" date="2020-07" db="EMBL/GenBank/DDBJ databases">
        <title>Draft Genome Sequences of Lactobacillales Isolated from the International Space Station.</title>
        <authorList>
            <person name="Bharadwaj A.R."/>
            <person name="Singh N.K."/>
            <person name="Wood J.M."/>
            <person name="Debieu M."/>
            <person name="O'Hara N.B."/>
            <person name="Karouia F."/>
            <person name="Mason C.E."/>
            <person name="Venkateswaran K."/>
        </authorList>
    </citation>
    <scope>NUCLEOTIDE SEQUENCE [LARGE SCALE GENOMIC DNA]</scope>
    <source>
        <strain evidence="2 3">151250015-1-258-55</strain>
    </source>
</reference>
<evidence type="ECO:0000259" key="1">
    <source>
        <dbReference type="Pfam" id="PF04230"/>
    </source>
</evidence>
<keyword evidence="3" id="KW-1185">Reference proteome</keyword>
<evidence type="ECO:0000313" key="3">
    <source>
        <dbReference type="Proteomes" id="UP000540056"/>
    </source>
</evidence>
<dbReference type="EMBL" id="JACGAN010000011">
    <property type="protein sequence ID" value="MBA5746959.1"/>
    <property type="molecule type" value="Genomic_DNA"/>
</dbReference>
<sequence length="370" mass="42836">MKKASILSFQFADNYGALLQIYALQSILEKNNLEVNVLNFRPYELEQPYSVGINFKKSFHLDGAISTMKRIIAKTLTFNRNYKRRKSFNQFRQNYLNLTEESIYSYQDLNKKLPKFDYYFVGSDQVWNPDFFKFSEKAYFLDFAPVSSKKIAYACSIANSVEDDKYKKVFKEELPKFDSISVRESSAKDLLSSLTSENIEVTLDPTLLLNQEEWGEVITSKIETEPYILVYDLQKSEAIINVANKLAIEKNLRIISYSESKEFVNHEYSFSSDGPEKFLSLFKNATFVITSSFHGTVFSVIFEKEFLTVPHSSRGSRMIDLLNLIGLESRIVYDENFQVDNINKIEFAEVSGKLDILRNDSIKYIVEAIK</sequence>
<proteinExistence type="predicted"/>
<gene>
    <name evidence="2" type="ORF">H3232_07145</name>
</gene>
<feature type="domain" description="Polysaccharide pyruvyl transferase" evidence="1">
    <location>
        <begin position="14"/>
        <end position="312"/>
    </location>
</feature>
<dbReference type="Pfam" id="PF04230">
    <property type="entry name" value="PS_pyruv_trans"/>
    <property type="match status" value="1"/>
</dbReference>
<dbReference type="RefSeq" id="WP_182023512.1">
    <property type="nucleotide sequence ID" value="NZ_JACGAM010000012.1"/>
</dbReference>
<evidence type="ECO:0000313" key="2">
    <source>
        <dbReference type="EMBL" id="MBA5746959.1"/>
    </source>
</evidence>
<name>A0ABR5ZYZ4_9LACT</name>
<keyword evidence="2" id="KW-0808">Transferase</keyword>
<comment type="caution">
    <text evidence="2">The sequence shown here is derived from an EMBL/GenBank/DDBJ whole genome shotgun (WGS) entry which is preliminary data.</text>
</comment>